<evidence type="ECO:0000313" key="4">
    <source>
        <dbReference type="Proteomes" id="UP000183417"/>
    </source>
</evidence>
<sequence>MALKIIQTTPSSYQSLAKARIHPPARLAATVMLACAGAVLPMATQAQSLAPESTPSLYLQYGAAERSADSWTLGVTVPWRNWRHALWGGQLSGYWDIWGARWSAPLEGSHRSTWVVGINPTLRWRGSNGQSPWFAETGVGLSWALNRRYVTDEKEFPTRYNFATHIGVGYLFGNQGQHELVLRLEHHSNAGIKKPNPGENFLQLRYAHHF</sequence>
<dbReference type="RefSeq" id="WP_043789536.1">
    <property type="nucleotide sequence ID" value="NZ_CP141274.1"/>
</dbReference>
<dbReference type="Gene3D" id="2.40.160.20">
    <property type="match status" value="1"/>
</dbReference>
<evidence type="ECO:0000313" key="3">
    <source>
        <dbReference type="EMBL" id="SDY20069.1"/>
    </source>
</evidence>
<comment type="subunit">
    <text evidence="1">Homodimer.</text>
</comment>
<comment type="function">
    <text evidence="1">Has lipid A 3-O-deacylase activity. Hydrolyzes the ester bond at the 3 position of lipid A, a bioactive component of lipopolysaccharide (LPS), thereby releasing the primary fatty acyl moiety.</text>
</comment>
<dbReference type="PIRSF" id="PIRSF029681">
    <property type="entry name" value="PagL"/>
    <property type="match status" value="1"/>
</dbReference>
<evidence type="ECO:0000256" key="1">
    <source>
        <dbReference type="PIRNR" id="PIRNR029681"/>
    </source>
</evidence>
<keyword evidence="1" id="KW-0998">Cell outer membrane</keyword>
<dbReference type="GO" id="GO:0050528">
    <property type="term" value="F:acyloxyacyl hydrolase activity"/>
    <property type="evidence" value="ECO:0007669"/>
    <property type="project" value="UniProtKB-EC"/>
</dbReference>
<gene>
    <name evidence="3" type="ORF">SAMN05421547_10383</name>
</gene>
<comment type="catalytic activity">
    <reaction evidence="1">
        <text>a 3-(acyloxy)acyl derivative of bacterial toxin + H2O = a 3-hydroxyacyl derivative of bacterial toxin + a fatty acid + H(+)</text>
        <dbReference type="Rhea" id="RHEA:12032"/>
        <dbReference type="ChEBI" id="CHEBI:15377"/>
        <dbReference type="ChEBI" id="CHEBI:15378"/>
        <dbReference type="ChEBI" id="CHEBI:28868"/>
        <dbReference type="ChEBI" id="CHEBI:136853"/>
        <dbReference type="ChEBI" id="CHEBI:140675"/>
        <dbReference type="EC" id="3.1.1.77"/>
    </reaction>
</comment>
<comment type="subcellular location">
    <subcellularLocation>
        <location evidence="1">Cell outer membrane</location>
        <topology evidence="1">Multi-pass membrane protein</topology>
    </subcellularLocation>
</comment>
<keyword evidence="1" id="KW-0378">Hydrolase</keyword>
<feature type="site" description="Critical for activity" evidence="2">
    <location>
        <position position="189"/>
    </location>
</feature>
<comment type="similarity">
    <text evidence="1">Belongs to the PagL family.</text>
</comment>
<dbReference type="Proteomes" id="UP000183417">
    <property type="component" value="Unassembled WGS sequence"/>
</dbReference>
<protein>
    <recommendedName>
        <fullName evidence="1">Lipid A deacylase</fullName>
        <ecNumber evidence="1">3.1.1.77</ecNumber>
    </recommendedName>
    <alternativeName>
        <fullName evidence="1">LPS 3-O-deacylase</fullName>
    </alternativeName>
    <alternativeName>
        <fullName evidence="1">Outer membrane enzyme</fullName>
    </alternativeName>
</protein>
<dbReference type="EC" id="3.1.1.77" evidence="1"/>
<dbReference type="EMBL" id="FNPE01000003">
    <property type="protein sequence ID" value="SDY20069.1"/>
    <property type="molecule type" value="Genomic_DNA"/>
</dbReference>
<evidence type="ECO:0000256" key="2">
    <source>
        <dbReference type="PIRSR" id="PIRSR029681-2"/>
    </source>
</evidence>
<dbReference type="AlphaFoldDB" id="A0A1H3HZ35"/>
<keyword evidence="1" id="KW-0472">Membrane</keyword>
<proteinExistence type="inferred from homology"/>
<dbReference type="GO" id="GO:0009279">
    <property type="term" value="C:cell outer membrane"/>
    <property type="evidence" value="ECO:0007669"/>
    <property type="project" value="UniProtKB-SubCell"/>
</dbReference>
<name>A0A1H3HZ35_9BURK</name>
<dbReference type="InterPro" id="IPR018550">
    <property type="entry name" value="Lipid-A_deacylase-rel"/>
</dbReference>
<organism evidence="3 4">
    <name type="scientific">Delftia lacustris</name>
    <dbReference type="NCBI Taxonomy" id="558537"/>
    <lineage>
        <taxon>Bacteria</taxon>
        <taxon>Pseudomonadati</taxon>
        <taxon>Pseudomonadota</taxon>
        <taxon>Betaproteobacteria</taxon>
        <taxon>Burkholderiales</taxon>
        <taxon>Comamonadaceae</taxon>
        <taxon>Delftia</taxon>
    </lineage>
</organism>
<reference evidence="3 4" key="1">
    <citation type="submission" date="2016-10" db="EMBL/GenBank/DDBJ databases">
        <authorList>
            <person name="de Groot N.N."/>
        </authorList>
    </citation>
    <scope>NUCLEOTIDE SEQUENCE [LARGE SCALE GENOMIC DNA]</scope>
    <source>
        <strain evidence="3 4">LMG 24775</strain>
    </source>
</reference>
<accession>A0A1H3HZ35</accession>
<dbReference type="GeneID" id="94689319"/>
<dbReference type="Pfam" id="PF09411">
    <property type="entry name" value="PagL"/>
    <property type="match status" value="1"/>
</dbReference>